<reference evidence="2" key="1">
    <citation type="submission" date="2014-02" db="EMBL/GenBank/DDBJ databases">
        <title>The Genome Sequence of Trichophyton rubrum (morphotype fischeri) CBS 288.86.</title>
        <authorList>
            <consortium name="The Broad Institute Genomics Platform"/>
            <person name="Cuomo C.A."/>
            <person name="White T.C."/>
            <person name="Graser Y."/>
            <person name="Martinez-Rossi N."/>
            <person name="Heitman J."/>
            <person name="Young S.K."/>
            <person name="Zeng Q."/>
            <person name="Gargeya S."/>
            <person name="Abouelleil A."/>
            <person name="Alvarado L."/>
            <person name="Chapman S.B."/>
            <person name="Gainer-Dewar J."/>
            <person name="Goldberg J."/>
            <person name="Griggs A."/>
            <person name="Gujja S."/>
            <person name="Hansen M."/>
            <person name="Howarth C."/>
            <person name="Imamovic A."/>
            <person name="Larimer J."/>
            <person name="Martinez D."/>
            <person name="Murphy C."/>
            <person name="Pearson M.D."/>
            <person name="Persinoti G."/>
            <person name="Poon T."/>
            <person name="Priest M."/>
            <person name="Roberts A.D."/>
            <person name="Saif S."/>
            <person name="Shea T.D."/>
            <person name="Sykes S.N."/>
            <person name="Wortman J."/>
            <person name="Nusbaum C."/>
            <person name="Birren B."/>
        </authorList>
    </citation>
    <scope>NUCLEOTIDE SEQUENCE [LARGE SCALE GENOMIC DNA]</scope>
    <source>
        <strain evidence="2">CBS 288.86</strain>
    </source>
</reference>
<feature type="region of interest" description="Disordered" evidence="1">
    <location>
        <begin position="1042"/>
        <end position="1109"/>
    </location>
</feature>
<dbReference type="InterPro" id="IPR001680">
    <property type="entry name" value="WD40_rpt"/>
</dbReference>
<feature type="compositionally biased region" description="Low complexity" evidence="1">
    <location>
        <begin position="974"/>
        <end position="989"/>
    </location>
</feature>
<dbReference type="Pfam" id="PF00400">
    <property type="entry name" value="WD40"/>
    <property type="match status" value="3"/>
</dbReference>
<dbReference type="InterPro" id="IPR015943">
    <property type="entry name" value="WD40/YVTN_repeat-like_dom_sf"/>
</dbReference>
<dbReference type="OrthoDB" id="6252103at2759"/>
<protein>
    <submittedName>
        <fullName evidence="2">Uncharacterized protein</fullName>
    </submittedName>
</protein>
<evidence type="ECO:0000313" key="2">
    <source>
        <dbReference type="EMBL" id="EZF50812.1"/>
    </source>
</evidence>
<gene>
    <name evidence="2" type="ORF">H103_05893</name>
</gene>
<evidence type="ECO:0000256" key="1">
    <source>
        <dbReference type="SAM" id="MobiDB-lite"/>
    </source>
</evidence>
<dbReference type="EMBL" id="KK207877">
    <property type="protein sequence ID" value="EZF50812.1"/>
    <property type="molecule type" value="Genomic_DNA"/>
</dbReference>
<dbReference type="SMART" id="SM00320">
    <property type="entry name" value="WD40"/>
    <property type="match status" value="9"/>
</dbReference>
<feature type="region of interest" description="Disordered" evidence="1">
    <location>
        <begin position="1"/>
        <end position="22"/>
    </location>
</feature>
<feature type="compositionally biased region" description="Low complexity" evidence="1">
    <location>
        <begin position="900"/>
        <end position="910"/>
    </location>
</feature>
<dbReference type="InterPro" id="IPR052779">
    <property type="entry name" value="WDR62"/>
</dbReference>
<feature type="region of interest" description="Disordered" evidence="1">
    <location>
        <begin position="864"/>
        <end position="995"/>
    </location>
</feature>
<dbReference type="PANTHER" id="PTHR45589:SF1">
    <property type="entry name" value="WD REPEAT DOMAIN 62, ISOFORM G"/>
    <property type="match status" value="1"/>
</dbReference>
<dbReference type="PANTHER" id="PTHR45589">
    <property type="entry name" value="WD REPEAT DOMAIN 62, ISOFORM G"/>
    <property type="match status" value="1"/>
</dbReference>
<feature type="compositionally biased region" description="Polar residues" evidence="1">
    <location>
        <begin position="1045"/>
        <end position="1063"/>
    </location>
</feature>
<dbReference type="InterPro" id="IPR011047">
    <property type="entry name" value="Quinoprotein_ADH-like_sf"/>
</dbReference>
<dbReference type="HOGENOM" id="CLU_005113_0_0_1"/>
<dbReference type="Gene3D" id="2.130.10.10">
    <property type="entry name" value="YVTN repeat-like/Quinoprotein amine dehydrogenase"/>
    <property type="match status" value="3"/>
</dbReference>
<organism evidence="2">
    <name type="scientific">Trichophyton rubrum CBS 288.86</name>
    <dbReference type="NCBI Taxonomy" id="1215330"/>
    <lineage>
        <taxon>Eukaryota</taxon>
        <taxon>Fungi</taxon>
        <taxon>Dikarya</taxon>
        <taxon>Ascomycota</taxon>
        <taxon>Pezizomycotina</taxon>
        <taxon>Eurotiomycetes</taxon>
        <taxon>Eurotiomycetidae</taxon>
        <taxon>Onygenales</taxon>
        <taxon>Arthrodermataceae</taxon>
        <taxon>Trichophyton</taxon>
    </lineage>
</organism>
<dbReference type="Proteomes" id="UP000023758">
    <property type="component" value="Unassembled WGS sequence"/>
</dbReference>
<name>A0A022VX26_TRIRU</name>
<dbReference type="SUPFAM" id="SSF50998">
    <property type="entry name" value="Quinoprotein alcohol dehydrogenase-like"/>
    <property type="match status" value="1"/>
</dbReference>
<accession>A0A022VX26</accession>
<feature type="compositionally biased region" description="Polar residues" evidence="1">
    <location>
        <begin position="945"/>
        <end position="957"/>
    </location>
</feature>
<feature type="compositionally biased region" description="Polar residues" evidence="1">
    <location>
        <begin position="923"/>
        <end position="932"/>
    </location>
</feature>
<feature type="region of interest" description="Disordered" evidence="1">
    <location>
        <begin position="125"/>
        <end position="146"/>
    </location>
</feature>
<proteinExistence type="predicted"/>
<feature type="compositionally biased region" description="Polar residues" evidence="1">
    <location>
        <begin position="867"/>
        <end position="876"/>
    </location>
</feature>
<dbReference type="AlphaFoldDB" id="A0A022VX26"/>
<sequence>MANYSSTGSSTSTSSDTSTSLGLKSKLSSTTQASLKITPANSPVLKPASNSRNQYKSASYLTTLSLQTVIGTTTSSSNGFSYHEPSRSFALCAGSAAVLAELDEDLSVSQRFFRARPTATSVNPVLSFYNPPGPPTTPESRLRPPQASLRLSTSANSPIFSNSPNAAEWAESIASKSWTSRERIKAVTSVSLSPNGRFLAAGETGYNPRILLFSTAKDSSADVPLSIITEHTFGVRSLAFSPNSQFLASLGDINDGFLYIWQINLRNGSAKLHSTNKCTSFVRDMCWMGNNLITVGIRHVKVWRLGDAVRPCSPSKQRPNADSPAISSSPLPVALSGRNCLLGNLHQSTFTCVSSISDTEAVICSDSGVVCFLDDSNNQQKLQYVKRFDIGVSSVVVDSNSGFIWFGGRSRQLEKCSIDEMRSSPMISPTSANIDTQPCPTPKKASIVSMGIIDTHMITVDSSRTLRICPLDPLSKDNIESVADVSVSAHRDSVLGISTVETPNSKSSDFFTWSCGGTVRFWNVNGTCCDTYKVDLEQISDEDEDANELKVLRATGGIKMFVSGDRYGVVRTINGETWKCQNEVRAHGAEVTDIAIYSDPDTTLIASCGRDRMVQLFKSKDYSIEVIQTMDEHVGAVGQLLFTKDGKRLLSSSADRTVIIRERMTREDDNGSTVAFLLSKVITLKASPVSIVTPPGDPDTLILSTIDRLIQRYHIPSSRQVHSFRVLDPESGDTAVMSSLILEKDYPEYGPRLLIGVSTTDKSIRVYDSEKDTLLTREFGHTEGVSDVVLLESNEPNSTGAIKRTLISTGLDGVIMVWNLSTQQQYLQESPHLLVHPEEETPTKELTAAKPPLRRILSKTELAGFQKSDNVMTTPTPVRDSPPRIRKKTSRYTLGGGLKNGVNGVSTVSTPPLPPRRSPTAPYSDSRNQANRSPSPPSPRHMSKTVANKTSSGSLRANGSVRRPSMLEVRTRTSSKPNWNSSPNSNSPSEFGSLNMSTEQVCRTLRAYRKKLNVSSDKFNLQGASELERELDLTVRSLGDKMKKTQLNGTKSDSHSNGNTPTACRNKDLSPLASKQGRTARRIPSTPNLSQARKCKGHRTNSLDADGEG</sequence>
<dbReference type="SUPFAM" id="SSF75011">
    <property type="entry name" value="3-carboxy-cis,cis-mucoante lactonizing enzyme"/>
    <property type="match status" value="1"/>
</dbReference>